<dbReference type="Proteomes" id="UP001372338">
    <property type="component" value="Unassembled WGS sequence"/>
</dbReference>
<evidence type="ECO:0000313" key="1">
    <source>
        <dbReference type="EMBL" id="KAK7289753.1"/>
    </source>
</evidence>
<dbReference type="EMBL" id="JAYWIO010000001">
    <property type="protein sequence ID" value="KAK7289753.1"/>
    <property type="molecule type" value="Genomic_DNA"/>
</dbReference>
<accession>A0AAN9J1H9</accession>
<protein>
    <submittedName>
        <fullName evidence="1">Uncharacterized protein</fullName>
    </submittedName>
</protein>
<dbReference type="AlphaFoldDB" id="A0AAN9J1H9"/>
<keyword evidence="2" id="KW-1185">Reference proteome</keyword>
<name>A0AAN9J1H9_CROPI</name>
<sequence length="143" mass="15266">MESMLSIRHANLISSSSNKPKSIGVDSFTRSPCELVAPARDGDVPTRGLDAPARASLAASCDSERPRDLPSSCVFGSACVLGLCDCVFSSNLSSWEGGGVEGDGEGGGYFPRLLAMEARWRTPGETWRTSYMYTKGLEYSSTI</sequence>
<comment type="caution">
    <text evidence="1">The sequence shown here is derived from an EMBL/GenBank/DDBJ whole genome shotgun (WGS) entry which is preliminary data.</text>
</comment>
<evidence type="ECO:0000313" key="2">
    <source>
        <dbReference type="Proteomes" id="UP001372338"/>
    </source>
</evidence>
<gene>
    <name evidence="1" type="ORF">RIF29_03660</name>
</gene>
<organism evidence="1 2">
    <name type="scientific">Crotalaria pallida</name>
    <name type="common">Smooth rattlebox</name>
    <name type="synonym">Crotalaria striata</name>
    <dbReference type="NCBI Taxonomy" id="3830"/>
    <lineage>
        <taxon>Eukaryota</taxon>
        <taxon>Viridiplantae</taxon>
        <taxon>Streptophyta</taxon>
        <taxon>Embryophyta</taxon>
        <taxon>Tracheophyta</taxon>
        <taxon>Spermatophyta</taxon>
        <taxon>Magnoliopsida</taxon>
        <taxon>eudicotyledons</taxon>
        <taxon>Gunneridae</taxon>
        <taxon>Pentapetalae</taxon>
        <taxon>rosids</taxon>
        <taxon>fabids</taxon>
        <taxon>Fabales</taxon>
        <taxon>Fabaceae</taxon>
        <taxon>Papilionoideae</taxon>
        <taxon>50 kb inversion clade</taxon>
        <taxon>genistoids sensu lato</taxon>
        <taxon>core genistoids</taxon>
        <taxon>Crotalarieae</taxon>
        <taxon>Crotalaria</taxon>
    </lineage>
</organism>
<proteinExistence type="predicted"/>
<reference evidence="1 2" key="1">
    <citation type="submission" date="2024-01" db="EMBL/GenBank/DDBJ databases">
        <title>The genomes of 5 underutilized Papilionoideae crops provide insights into root nodulation and disease resistanc.</title>
        <authorList>
            <person name="Yuan L."/>
        </authorList>
    </citation>
    <scope>NUCLEOTIDE SEQUENCE [LARGE SCALE GENOMIC DNA]</scope>
    <source>
        <strain evidence="1">ZHUSHIDOU_FW_LH</strain>
        <tissue evidence="1">Leaf</tissue>
    </source>
</reference>